<dbReference type="InterPro" id="IPR023416">
    <property type="entry name" value="Transthyretin/HIU_hydrolase_d"/>
</dbReference>
<evidence type="ECO:0000313" key="11">
    <source>
        <dbReference type="Proteomes" id="UP000696931"/>
    </source>
</evidence>
<dbReference type="GO" id="GO:0006144">
    <property type="term" value="P:purine nucleobase metabolic process"/>
    <property type="evidence" value="ECO:0007669"/>
    <property type="project" value="UniProtKB-KW"/>
</dbReference>
<evidence type="ECO:0000256" key="1">
    <source>
        <dbReference type="ARBA" id="ARBA00001043"/>
    </source>
</evidence>
<comment type="similarity">
    <text evidence="3 8">Belongs to the transthyretin family. 5-hydroxyisourate hydrolase subfamily.</text>
</comment>
<evidence type="ECO:0000256" key="7">
    <source>
        <dbReference type="PIRSR" id="PIRSR600895-51"/>
    </source>
</evidence>
<protein>
    <recommendedName>
        <fullName evidence="8">5-hydroxyisourate hydrolase</fullName>
        <shortName evidence="8">HIU hydrolase</shortName>
        <shortName evidence="8">HIUHase</shortName>
        <ecNumber evidence="8">3.5.2.17</ecNumber>
    </recommendedName>
</protein>
<comment type="subunit">
    <text evidence="4 8">Homotetramer.</text>
</comment>
<dbReference type="CDD" id="cd05822">
    <property type="entry name" value="TLP_HIUase"/>
    <property type="match status" value="1"/>
</dbReference>
<dbReference type="Gene3D" id="2.60.40.180">
    <property type="entry name" value="Transthyretin/hydroxyisourate hydrolase domain"/>
    <property type="match status" value="1"/>
</dbReference>
<evidence type="ECO:0000256" key="4">
    <source>
        <dbReference type="ARBA" id="ARBA00011881"/>
    </source>
</evidence>
<dbReference type="Proteomes" id="UP000696931">
    <property type="component" value="Unassembled WGS sequence"/>
</dbReference>
<sequence length="112" mass="12184">MSAITTHVLDLSTGRPAANVAVKLERKDDSGWRTVADRTTDGDGRVRDFLAPGEMAAGLWRLTFGTGPYFAARGTQTFLPEATITFEVFDAAQHHHVPLLVSPFGFSTYRGS</sequence>
<reference evidence="10" key="1">
    <citation type="submission" date="2020-07" db="EMBL/GenBank/DDBJ databases">
        <title>Huge and variable diversity of episymbiotic CPR bacteria and DPANN archaea in groundwater ecosystems.</title>
        <authorList>
            <person name="He C.Y."/>
            <person name="Keren R."/>
            <person name="Whittaker M."/>
            <person name="Farag I.F."/>
            <person name="Doudna J."/>
            <person name="Cate J.H.D."/>
            <person name="Banfield J.F."/>
        </authorList>
    </citation>
    <scope>NUCLEOTIDE SEQUENCE</scope>
    <source>
        <strain evidence="10">NC_groundwater_1813_Pr3_B-0.1um_71_17</strain>
    </source>
</reference>
<dbReference type="SMART" id="SM00095">
    <property type="entry name" value="TR_THY"/>
    <property type="match status" value="1"/>
</dbReference>
<evidence type="ECO:0000256" key="2">
    <source>
        <dbReference type="ARBA" id="ARBA00002704"/>
    </source>
</evidence>
<dbReference type="Pfam" id="PF00576">
    <property type="entry name" value="Transthyretin"/>
    <property type="match status" value="1"/>
</dbReference>
<proteinExistence type="inferred from homology"/>
<organism evidence="10 11">
    <name type="scientific">Eiseniibacteriota bacterium</name>
    <dbReference type="NCBI Taxonomy" id="2212470"/>
    <lineage>
        <taxon>Bacteria</taxon>
        <taxon>Candidatus Eiseniibacteriota</taxon>
    </lineage>
</organism>
<dbReference type="NCBIfam" id="TIGR02962">
    <property type="entry name" value="hdxy_isourate"/>
    <property type="match status" value="1"/>
</dbReference>
<dbReference type="PANTHER" id="PTHR10395:SF7">
    <property type="entry name" value="5-HYDROXYISOURATE HYDROLASE"/>
    <property type="match status" value="1"/>
</dbReference>
<keyword evidence="5 8" id="KW-0659">Purine metabolism</keyword>
<dbReference type="PRINTS" id="PR00189">
    <property type="entry name" value="TRNSTHYRETIN"/>
</dbReference>
<comment type="catalytic activity">
    <reaction evidence="1 8">
        <text>5-hydroxyisourate + H2O = 5-hydroxy-2-oxo-4-ureido-2,5-dihydro-1H-imidazole-5-carboxylate + H(+)</text>
        <dbReference type="Rhea" id="RHEA:23736"/>
        <dbReference type="ChEBI" id="CHEBI:15377"/>
        <dbReference type="ChEBI" id="CHEBI:15378"/>
        <dbReference type="ChEBI" id="CHEBI:18072"/>
        <dbReference type="ChEBI" id="CHEBI:58639"/>
        <dbReference type="EC" id="3.5.2.17"/>
    </reaction>
</comment>
<feature type="domain" description="Transthyretin/hydroxyisourate hydrolase" evidence="9">
    <location>
        <begin position="1"/>
        <end position="111"/>
    </location>
</feature>
<gene>
    <name evidence="10" type="primary">uraH</name>
    <name evidence="10" type="ORF">HZA61_09455</name>
</gene>
<dbReference type="InterPro" id="IPR023418">
    <property type="entry name" value="Thyroxine_BS"/>
</dbReference>
<dbReference type="InterPro" id="IPR000895">
    <property type="entry name" value="Transthyretin/HIU_hydrolase"/>
</dbReference>
<dbReference type="EMBL" id="JACRIW010000064">
    <property type="protein sequence ID" value="MBI5169702.1"/>
    <property type="molecule type" value="Genomic_DNA"/>
</dbReference>
<dbReference type="AlphaFoldDB" id="A0A933SCQ8"/>
<accession>A0A933SCQ8</accession>
<dbReference type="SUPFAM" id="SSF49472">
    <property type="entry name" value="Transthyretin (synonym: prealbumin)"/>
    <property type="match status" value="1"/>
</dbReference>
<evidence type="ECO:0000259" key="9">
    <source>
        <dbReference type="SMART" id="SM00095"/>
    </source>
</evidence>
<dbReference type="PANTHER" id="PTHR10395">
    <property type="entry name" value="URICASE AND TRANSTHYRETIN-RELATED"/>
    <property type="match status" value="1"/>
</dbReference>
<feature type="binding site" evidence="7">
    <location>
        <position position="109"/>
    </location>
    <ligand>
        <name>substrate</name>
    </ligand>
</feature>
<evidence type="ECO:0000313" key="10">
    <source>
        <dbReference type="EMBL" id="MBI5169702.1"/>
    </source>
</evidence>
<evidence type="ECO:0000256" key="6">
    <source>
        <dbReference type="ARBA" id="ARBA00022801"/>
    </source>
</evidence>
<dbReference type="InterPro" id="IPR036817">
    <property type="entry name" value="Transthyretin/HIU_hydrolase_sf"/>
</dbReference>
<dbReference type="GO" id="GO:0033971">
    <property type="term" value="F:hydroxyisourate hydrolase activity"/>
    <property type="evidence" value="ECO:0007669"/>
    <property type="project" value="UniProtKB-EC"/>
</dbReference>
<feature type="binding site" evidence="7">
    <location>
        <position position="7"/>
    </location>
    <ligand>
        <name>substrate</name>
    </ligand>
</feature>
<evidence type="ECO:0000256" key="8">
    <source>
        <dbReference type="RuleBase" id="RU361270"/>
    </source>
</evidence>
<dbReference type="InterPro" id="IPR014306">
    <property type="entry name" value="Hydroxyisourate_hydrolase"/>
</dbReference>
<keyword evidence="6 8" id="KW-0378">Hydrolase</keyword>
<feature type="binding site" evidence="7">
    <location>
        <position position="45"/>
    </location>
    <ligand>
        <name>substrate</name>
    </ligand>
</feature>
<comment type="function">
    <text evidence="2">Catalyzes the hydrolysis of 5-hydroxyisourate (HIU) to 2-oxo-4-hydroxy-4-carboxy-5-ureidoimidazoline (OHCU).</text>
</comment>
<comment type="caution">
    <text evidence="10">The sequence shown here is derived from an EMBL/GenBank/DDBJ whole genome shotgun (WGS) entry which is preliminary data.</text>
</comment>
<dbReference type="EC" id="3.5.2.17" evidence="8"/>
<dbReference type="PROSITE" id="PS00768">
    <property type="entry name" value="TRANSTHYRETIN_1"/>
    <property type="match status" value="1"/>
</dbReference>
<evidence type="ECO:0000256" key="3">
    <source>
        <dbReference type="ARBA" id="ARBA00009850"/>
    </source>
</evidence>
<name>A0A933SCQ8_UNCEI</name>
<evidence type="ECO:0000256" key="5">
    <source>
        <dbReference type="ARBA" id="ARBA00022631"/>
    </source>
</evidence>